<protein>
    <submittedName>
        <fullName evidence="9">M48 family metalloprotease</fullName>
    </submittedName>
</protein>
<evidence type="ECO:0000256" key="7">
    <source>
        <dbReference type="SAM" id="SignalP"/>
    </source>
</evidence>
<dbReference type="Gene3D" id="3.30.2010.10">
    <property type="entry name" value="Metalloproteases ('zincins'), catalytic domain"/>
    <property type="match status" value="1"/>
</dbReference>
<evidence type="ECO:0000256" key="3">
    <source>
        <dbReference type="ARBA" id="ARBA00022723"/>
    </source>
</evidence>
<dbReference type="CDD" id="cd07324">
    <property type="entry name" value="M48C_Oma1-like"/>
    <property type="match status" value="1"/>
</dbReference>
<name>A0ABR8UL25_9GAMM</name>
<dbReference type="GO" id="GO:0008237">
    <property type="term" value="F:metallopeptidase activity"/>
    <property type="evidence" value="ECO:0007669"/>
    <property type="project" value="UniProtKB-KW"/>
</dbReference>
<accession>A0ABR8UL25</accession>
<feature type="chain" id="PRO_5046192391" evidence="7">
    <location>
        <begin position="27"/>
        <end position="508"/>
    </location>
</feature>
<evidence type="ECO:0000256" key="6">
    <source>
        <dbReference type="ARBA" id="ARBA00023049"/>
    </source>
</evidence>
<keyword evidence="2" id="KW-0645">Protease</keyword>
<organism evidence="9 10">
    <name type="scientific">Luteimonas colneyensis</name>
    <dbReference type="NCBI Taxonomy" id="2762230"/>
    <lineage>
        <taxon>Bacteria</taxon>
        <taxon>Pseudomonadati</taxon>
        <taxon>Pseudomonadota</taxon>
        <taxon>Gammaproteobacteria</taxon>
        <taxon>Lysobacterales</taxon>
        <taxon>Lysobacteraceae</taxon>
        <taxon>Luteimonas</taxon>
    </lineage>
</organism>
<evidence type="ECO:0000256" key="5">
    <source>
        <dbReference type="ARBA" id="ARBA00022833"/>
    </source>
</evidence>
<evidence type="ECO:0000256" key="2">
    <source>
        <dbReference type="ARBA" id="ARBA00022670"/>
    </source>
</evidence>
<proteinExistence type="predicted"/>
<keyword evidence="10" id="KW-1185">Reference proteome</keyword>
<evidence type="ECO:0000256" key="4">
    <source>
        <dbReference type="ARBA" id="ARBA00022801"/>
    </source>
</evidence>
<dbReference type="Proteomes" id="UP000647183">
    <property type="component" value="Unassembled WGS sequence"/>
</dbReference>
<dbReference type="PANTHER" id="PTHR22726">
    <property type="entry name" value="METALLOENDOPEPTIDASE OMA1"/>
    <property type="match status" value="1"/>
</dbReference>
<comment type="caution">
    <text evidence="9">The sequence shown here is derived from an EMBL/GenBank/DDBJ whole genome shotgun (WGS) entry which is preliminary data.</text>
</comment>
<reference evidence="9 10" key="1">
    <citation type="submission" date="2020-08" db="EMBL/GenBank/DDBJ databases">
        <title>A Genomic Blueprint of the Chicken Gut Microbiome.</title>
        <authorList>
            <person name="Gilroy R."/>
            <person name="Ravi A."/>
            <person name="Getino M."/>
            <person name="Pursley I."/>
            <person name="Horton D.L."/>
            <person name="Alikhan N.-F."/>
            <person name="Baker D."/>
            <person name="Gharbi K."/>
            <person name="Hall N."/>
            <person name="Watson M."/>
            <person name="Adriaenssens E.M."/>
            <person name="Foster-Nyarko E."/>
            <person name="Jarju S."/>
            <person name="Secka A."/>
            <person name="Antonio M."/>
            <person name="Oren A."/>
            <person name="Chaudhuri R."/>
            <person name="La Ragione R.M."/>
            <person name="Hildebrand F."/>
            <person name="Pallen M.J."/>
        </authorList>
    </citation>
    <scope>NUCLEOTIDE SEQUENCE [LARGE SCALE GENOMIC DNA]</scope>
    <source>
        <strain evidence="9 10">Sa2BVA3</strain>
    </source>
</reference>
<feature type="signal peptide" evidence="7">
    <location>
        <begin position="1"/>
        <end position="26"/>
    </location>
</feature>
<gene>
    <name evidence="9" type="ORF">H9645_11920</name>
</gene>
<dbReference type="EMBL" id="JACSQJ010000007">
    <property type="protein sequence ID" value="MBD7988734.1"/>
    <property type="molecule type" value="Genomic_DNA"/>
</dbReference>
<dbReference type="PANTHER" id="PTHR22726:SF1">
    <property type="entry name" value="METALLOENDOPEPTIDASE OMA1, MITOCHONDRIAL"/>
    <property type="match status" value="1"/>
</dbReference>
<keyword evidence="7" id="KW-0732">Signal</keyword>
<evidence type="ECO:0000256" key="1">
    <source>
        <dbReference type="ARBA" id="ARBA00001947"/>
    </source>
</evidence>
<sequence length="508" mass="54861">MNGTVRRRAAGALLAMAMLAPPVASADQPLIDRQTQERIKGGLGLLQGLRQSFRQDADLAPLERQRRAYGVVEHPPLDQALARVMESLRRAAGGNAPAARIHVTPDPGLHAYATEEGSIFIAVGMLRSMETEDELAALVAHEYAHVLRRHAGRSALQRTKDIAAGLSALYMDYEYGDQSVRASRPETAFIRSALLREAAMHSVQSGIVPGRARVQEDEADRIGVDLMVAAGYNPVGMVEMLGRLDAWEAQRKAAADAAGQPAAQGGVADAAVRYARRSDQARSARRSLDGDSTGIVDAVITSLADSTRRGVSRAGRSHRDSDARIELVMEHIQARHGDRERPDMRPMPWAGDAQAASLFESIDLVQALIASNDGRLSRPGPEQAAALRRVAASPAGQTPLGRYVMLRYQAPVLGSDQGTAAWQQELTRRDSLFAAHRLVLDLSSRLRPEPAVGMFETSRQSLDDPPELLPYGIRIHRRAGNAGVADGYAARCRGTGNEALRNACAKAR</sequence>
<keyword evidence="3" id="KW-0479">Metal-binding</keyword>
<evidence type="ECO:0000313" key="10">
    <source>
        <dbReference type="Proteomes" id="UP000647183"/>
    </source>
</evidence>
<dbReference type="Pfam" id="PF01435">
    <property type="entry name" value="Peptidase_M48"/>
    <property type="match status" value="1"/>
</dbReference>
<evidence type="ECO:0000259" key="8">
    <source>
        <dbReference type="Pfam" id="PF01435"/>
    </source>
</evidence>
<keyword evidence="5" id="KW-0862">Zinc</keyword>
<keyword evidence="6 9" id="KW-0482">Metalloprotease</keyword>
<keyword evidence="4" id="KW-0378">Hydrolase</keyword>
<feature type="domain" description="Peptidase M48" evidence="8">
    <location>
        <begin position="78"/>
        <end position="255"/>
    </location>
</feature>
<evidence type="ECO:0000313" key="9">
    <source>
        <dbReference type="EMBL" id="MBD7988734.1"/>
    </source>
</evidence>
<dbReference type="InterPro" id="IPR051156">
    <property type="entry name" value="Mito/Outer_Membr_Metalloprot"/>
</dbReference>
<comment type="cofactor">
    <cofactor evidence="1">
        <name>Zn(2+)</name>
        <dbReference type="ChEBI" id="CHEBI:29105"/>
    </cofactor>
</comment>
<dbReference type="InterPro" id="IPR001915">
    <property type="entry name" value="Peptidase_M48"/>
</dbReference>